<name>A0A967AW28_9FLAO</name>
<reference evidence="3" key="2">
    <citation type="submission" date="2020-03" db="EMBL/GenBank/DDBJ databases">
        <title>Flavobacteriaceae bacterium strain TP-CH-4, a member of the family Flavobacteriaceae isolated from a deep-sea seamount.</title>
        <authorList>
            <person name="Zhang D.-C."/>
        </authorList>
    </citation>
    <scope>NUCLEOTIDE SEQUENCE</scope>
    <source>
        <strain evidence="3">TP-CH-4</strain>
    </source>
</reference>
<dbReference type="Proteomes" id="UP000707206">
    <property type="component" value="Unassembled WGS sequence"/>
</dbReference>
<dbReference type="Gene3D" id="3.50.50.60">
    <property type="entry name" value="FAD/NAD(P)-binding domain"/>
    <property type="match status" value="1"/>
</dbReference>
<evidence type="ECO:0000313" key="3">
    <source>
        <dbReference type="EMBL" id="NHF61476.1"/>
    </source>
</evidence>
<dbReference type="SUPFAM" id="SSF54373">
    <property type="entry name" value="FAD-linked reductases, C-terminal domain"/>
    <property type="match status" value="1"/>
</dbReference>
<keyword evidence="1" id="KW-0560">Oxidoreductase</keyword>
<dbReference type="Pfam" id="PF01266">
    <property type="entry name" value="DAO"/>
    <property type="match status" value="1"/>
</dbReference>
<evidence type="ECO:0000313" key="4">
    <source>
        <dbReference type="Proteomes" id="UP000707206"/>
    </source>
</evidence>
<protein>
    <submittedName>
        <fullName evidence="3">FAD-binding oxidoreductase</fullName>
    </submittedName>
</protein>
<dbReference type="GO" id="GO:0005737">
    <property type="term" value="C:cytoplasm"/>
    <property type="evidence" value="ECO:0007669"/>
    <property type="project" value="TreeGrafter"/>
</dbReference>
<dbReference type="PANTHER" id="PTHR13847:SF289">
    <property type="entry name" value="GLYCINE OXIDASE"/>
    <property type="match status" value="1"/>
</dbReference>
<dbReference type="InterPro" id="IPR036188">
    <property type="entry name" value="FAD/NAD-bd_sf"/>
</dbReference>
<dbReference type="Gene3D" id="3.30.9.10">
    <property type="entry name" value="D-Amino Acid Oxidase, subunit A, domain 2"/>
    <property type="match status" value="1"/>
</dbReference>
<keyword evidence="4" id="KW-1185">Reference proteome</keyword>
<evidence type="ECO:0000259" key="2">
    <source>
        <dbReference type="Pfam" id="PF01266"/>
    </source>
</evidence>
<dbReference type="RefSeq" id="WP_152575972.1">
    <property type="nucleotide sequence ID" value="NZ_VIKU02000009.1"/>
</dbReference>
<comment type="caution">
    <text evidence="3">The sequence shown here is derived from an EMBL/GenBank/DDBJ whole genome shotgun (WGS) entry which is preliminary data.</text>
</comment>
<proteinExistence type="predicted"/>
<dbReference type="PANTHER" id="PTHR13847">
    <property type="entry name" value="SARCOSINE DEHYDROGENASE-RELATED"/>
    <property type="match status" value="1"/>
</dbReference>
<accession>A0A967AW28</accession>
<reference evidence="3" key="1">
    <citation type="submission" date="2019-07" db="EMBL/GenBank/DDBJ databases">
        <authorList>
            <person name="De-Chao Zhang Q."/>
        </authorList>
    </citation>
    <scope>NUCLEOTIDE SEQUENCE</scope>
    <source>
        <strain evidence="3">TP-CH-4</strain>
    </source>
</reference>
<organism evidence="3 4">
    <name type="scientific">Pelagihabitans pacificus</name>
    <dbReference type="NCBI Taxonomy" id="2696054"/>
    <lineage>
        <taxon>Bacteria</taxon>
        <taxon>Pseudomonadati</taxon>
        <taxon>Bacteroidota</taxon>
        <taxon>Flavobacteriia</taxon>
        <taxon>Flavobacteriales</taxon>
        <taxon>Flavobacteriaceae</taxon>
        <taxon>Pelagihabitans</taxon>
    </lineage>
</organism>
<gene>
    <name evidence="3" type="ORF">FK220_019140</name>
</gene>
<dbReference type="InterPro" id="IPR006076">
    <property type="entry name" value="FAD-dep_OxRdtase"/>
</dbReference>
<feature type="domain" description="FAD dependent oxidoreductase" evidence="2">
    <location>
        <begin position="3"/>
        <end position="325"/>
    </location>
</feature>
<dbReference type="SUPFAM" id="SSF51971">
    <property type="entry name" value="Nucleotide-binding domain"/>
    <property type="match status" value="1"/>
</dbReference>
<dbReference type="EMBL" id="VIKU02000009">
    <property type="protein sequence ID" value="NHF61476.1"/>
    <property type="molecule type" value="Genomic_DNA"/>
</dbReference>
<dbReference type="GO" id="GO:0016491">
    <property type="term" value="F:oxidoreductase activity"/>
    <property type="evidence" value="ECO:0007669"/>
    <property type="project" value="UniProtKB-KW"/>
</dbReference>
<evidence type="ECO:0000256" key="1">
    <source>
        <dbReference type="ARBA" id="ARBA00023002"/>
    </source>
</evidence>
<dbReference type="AlphaFoldDB" id="A0A967AW28"/>
<sequence length="353" mass="40040">MVDYIVVGLGLAGVAFCETLERHGRSFKVFDDRSQKSSRIAAGMYNPVVLKRFTLAWNAKEQLEEALPFYAALEKKLGVSLNHRLPVFRRFASVEEQNGWFEASDKPGLRDFLSPEIHPNKNPSIDAPYGYGEVLGTGRLDTQQLIPAYQEYLEKIDCLYVETFDFDKLQLGEGMVSYQSIKAKQVIFAEGFGIKRNPFFSYLPLNGTKGEYLVIKATKLQLDRAIKAGIFVIPIGENLYLVGATYKWKDKTNEPTPEARAELLQKLEAFIQCGYEVIDQTAGIRPTVVDRRPLVGRHPQHPNLYVLNGFGSRGVMIAPMAARRLYGLVENQEPLPPEMDIRRFMRKYFQEGS</sequence>